<dbReference type="RefSeq" id="WP_224829262.1">
    <property type="nucleotide sequence ID" value="NZ_JAIVEF010000018.1"/>
</dbReference>
<keyword evidence="4" id="KW-1185">Reference proteome</keyword>
<comment type="caution">
    <text evidence="3">The sequence shown here is derived from an EMBL/GenBank/DDBJ whole genome shotgun (WGS) entry which is preliminary data.</text>
</comment>
<dbReference type="InterPro" id="IPR000601">
    <property type="entry name" value="PKD_dom"/>
</dbReference>
<reference evidence="3 4" key="1">
    <citation type="journal article" date="2019" name="Int. J. Syst. Evol. Microbiol.">
        <title>The Global Catalogue of Microorganisms (GCM) 10K type strain sequencing project: providing services to taxonomists for standard genome sequencing and annotation.</title>
        <authorList>
            <consortium name="The Broad Institute Genomics Platform"/>
            <consortium name="The Broad Institute Genome Sequencing Center for Infectious Disease"/>
            <person name="Wu L."/>
            <person name="Ma J."/>
        </authorList>
    </citation>
    <scope>NUCLEOTIDE SEQUENCE [LARGE SCALE GENOMIC DNA]</scope>
    <source>
        <strain evidence="3 4">CGMCC 1.15824</strain>
    </source>
</reference>
<proteinExistence type="predicted"/>
<evidence type="ECO:0000313" key="3">
    <source>
        <dbReference type="EMBL" id="MFC4989433.1"/>
    </source>
</evidence>
<gene>
    <name evidence="3" type="ORF">ACFPFO_17060</name>
</gene>
<feature type="region of interest" description="Disordered" evidence="1">
    <location>
        <begin position="1"/>
        <end position="27"/>
    </location>
</feature>
<evidence type="ECO:0000313" key="4">
    <source>
        <dbReference type="Proteomes" id="UP001595925"/>
    </source>
</evidence>
<dbReference type="AlphaFoldDB" id="A0ABD5QIA5"/>
<evidence type="ECO:0000259" key="2">
    <source>
        <dbReference type="PROSITE" id="PS50093"/>
    </source>
</evidence>
<dbReference type="InterPro" id="IPR035986">
    <property type="entry name" value="PKD_dom_sf"/>
</dbReference>
<dbReference type="InterPro" id="IPR013783">
    <property type="entry name" value="Ig-like_fold"/>
</dbReference>
<feature type="domain" description="PKD" evidence="2">
    <location>
        <begin position="40"/>
        <end position="71"/>
    </location>
</feature>
<dbReference type="SUPFAM" id="SSF49299">
    <property type="entry name" value="PKD domain"/>
    <property type="match status" value="1"/>
</dbReference>
<dbReference type="Proteomes" id="UP001595925">
    <property type="component" value="Unassembled WGS sequence"/>
</dbReference>
<dbReference type="Pfam" id="PF18911">
    <property type="entry name" value="PKD_4"/>
    <property type="match status" value="1"/>
</dbReference>
<dbReference type="Gene3D" id="2.60.40.10">
    <property type="entry name" value="Immunoglobulins"/>
    <property type="match status" value="1"/>
</dbReference>
<organism evidence="3 4">
    <name type="scientific">Saliphagus infecundisoli</name>
    <dbReference type="NCBI Taxonomy" id="1849069"/>
    <lineage>
        <taxon>Archaea</taxon>
        <taxon>Methanobacteriati</taxon>
        <taxon>Methanobacteriota</taxon>
        <taxon>Stenosarchaea group</taxon>
        <taxon>Halobacteria</taxon>
        <taxon>Halobacteriales</taxon>
        <taxon>Natrialbaceae</taxon>
        <taxon>Saliphagus</taxon>
    </lineage>
</organism>
<evidence type="ECO:0000256" key="1">
    <source>
        <dbReference type="SAM" id="MobiDB-lite"/>
    </source>
</evidence>
<accession>A0ABD5QIA5</accession>
<name>A0ABD5QIA5_9EURY</name>
<dbReference type="EMBL" id="JBHSJG010000048">
    <property type="protein sequence ID" value="MFC4989433.1"/>
    <property type="molecule type" value="Genomic_DNA"/>
</dbReference>
<dbReference type="CDD" id="cd00146">
    <property type="entry name" value="PKD"/>
    <property type="match status" value="1"/>
</dbReference>
<dbReference type="PROSITE" id="PS50093">
    <property type="entry name" value="PKD"/>
    <property type="match status" value="1"/>
</dbReference>
<protein>
    <submittedName>
        <fullName evidence="3">PKD domain-containing protein</fullName>
    </submittedName>
</protein>
<sequence length="83" mass="9557">MFSEPETHHTRALVRLGDAGQETGWEPDAIQMGDDRWIDSLEWDFGDGTTETGWWSDHRYDEAGTYTVSLTQPTTPATRRRTR</sequence>